<proteinExistence type="predicted"/>
<evidence type="ECO:0000313" key="1">
    <source>
        <dbReference type="EMBL" id="QDH70889.1"/>
    </source>
</evidence>
<keyword evidence="2" id="KW-1185">Reference proteome</keyword>
<dbReference type="KEGG" id="lyj:FKV23_12930"/>
<dbReference type="EMBL" id="CP041242">
    <property type="protein sequence ID" value="QDH70889.1"/>
    <property type="molecule type" value="Genomic_DNA"/>
</dbReference>
<sequence>MITMQFKVGSKIRWMNRRHHVIGFAQDGDHDLLVTKYWAGSRLQRWEYAVVPVWLYREMMTRTPPQEIKP</sequence>
<evidence type="ECO:0008006" key="3">
    <source>
        <dbReference type="Google" id="ProtNLM"/>
    </source>
</evidence>
<name>A0A514BV30_9GAMM</name>
<accession>A0A514BV30</accession>
<dbReference type="OrthoDB" id="9963844at2"/>
<organism evidence="1 2">
    <name type="scientific">Marilutibacter alkalisoli</name>
    <dbReference type="NCBI Taxonomy" id="2591633"/>
    <lineage>
        <taxon>Bacteria</taxon>
        <taxon>Pseudomonadati</taxon>
        <taxon>Pseudomonadota</taxon>
        <taxon>Gammaproteobacteria</taxon>
        <taxon>Lysobacterales</taxon>
        <taxon>Lysobacteraceae</taxon>
        <taxon>Marilutibacter</taxon>
    </lineage>
</organism>
<protein>
    <recommendedName>
        <fullName evidence="3">DUF1653 domain-containing protein</fullName>
    </recommendedName>
</protein>
<reference evidence="1 2" key="1">
    <citation type="submission" date="2019-06" db="EMBL/GenBank/DDBJ databases">
        <title>Lysobacter alkalisoli sp. nov. isolated from saline-alkali soil.</title>
        <authorList>
            <person name="Sun J.-Q."/>
            <person name="Xu L."/>
        </authorList>
    </citation>
    <scope>NUCLEOTIDE SEQUENCE [LARGE SCALE GENOMIC DNA]</scope>
    <source>
        <strain evidence="1 2">SJ-36</strain>
    </source>
</reference>
<dbReference type="Proteomes" id="UP000317199">
    <property type="component" value="Chromosome"/>
</dbReference>
<evidence type="ECO:0000313" key="2">
    <source>
        <dbReference type="Proteomes" id="UP000317199"/>
    </source>
</evidence>
<dbReference type="AlphaFoldDB" id="A0A514BV30"/>
<gene>
    <name evidence="1" type="ORF">FKV23_12930</name>
</gene>